<dbReference type="GO" id="GO:0016020">
    <property type="term" value="C:membrane"/>
    <property type="evidence" value="ECO:0007669"/>
    <property type="project" value="UniProtKB-UniRule"/>
</dbReference>
<dbReference type="PANTHER" id="PTHR30329">
    <property type="entry name" value="STATOR ELEMENT OF FLAGELLAR MOTOR COMPLEX"/>
    <property type="match status" value="1"/>
</dbReference>
<keyword evidence="7" id="KW-1185">Reference proteome</keyword>
<feature type="domain" description="OmpA-like" evidence="3">
    <location>
        <begin position="62"/>
        <end position="185"/>
    </location>
</feature>
<dbReference type="PROSITE" id="PS51257">
    <property type="entry name" value="PROKAR_LIPOPROTEIN"/>
    <property type="match status" value="1"/>
</dbReference>
<evidence type="ECO:0000313" key="4">
    <source>
        <dbReference type="EMBL" id="KAA9018763.1"/>
    </source>
</evidence>
<keyword evidence="1" id="KW-0472">Membrane</keyword>
<evidence type="ECO:0000256" key="2">
    <source>
        <dbReference type="SAM" id="MobiDB-lite"/>
    </source>
</evidence>
<evidence type="ECO:0000313" key="5">
    <source>
        <dbReference type="EMBL" id="KAA9031335.1"/>
    </source>
</evidence>
<dbReference type="RefSeq" id="WP_150425097.1">
    <property type="nucleotide sequence ID" value="NZ_VYQA01000004.1"/>
</dbReference>
<gene>
    <name evidence="5" type="ORF">F4U95_06810</name>
    <name evidence="4" type="ORF">F4U96_06860</name>
</gene>
<dbReference type="InterPro" id="IPR050330">
    <property type="entry name" value="Bact_OuterMem_StrucFunc"/>
</dbReference>
<dbReference type="Proteomes" id="UP000326364">
    <property type="component" value="Unassembled WGS sequence"/>
</dbReference>
<reference evidence="6 7" key="1">
    <citation type="submission" date="2019-09" db="EMBL/GenBank/DDBJ databases">
        <authorList>
            <person name="Feng G."/>
        </authorList>
    </citation>
    <scope>NUCLEOTIDE SEQUENCE [LARGE SCALE GENOMIC DNA]</scope>
    <source>
        <strain evidence="5 6">KACC 19283</strain>
        <strain evidence="4 7">KACC 19284</strain>
    </source>
</reference>
<dbReference type="AlphaFoldDB" id="A0A5J5I4Z6"/>
<dbReference type="EMBL" id="VYQA01000004">
    <property type="protein sequence ID" value="KAA9031335.1"/>
    <property type="molecule type" value="Genomic_DNA"/>
</dbReference>
<dbReference type="Gene3D" id="3.30.1330.60">
    <property type="entry name" value="OmpA-like domain"/>
    <property type="match status" value="1"/>
</dbReference>
<dbReference type="CDD" id="cd07185">
    <property type="entry name" value="OmpA_C-like"/>
    <property type="match status" value="1"/>
</dbReference>
<dbReference type="SUPFAM" id="SSF103088">
    <property type="entry name" value="OmpA-like"/>
    <property type="match status" value="1"/>
</dbReference>
<proteinExistence type="predicted"/>
<evidence type="ECO:0000313" key="6">
    <source>
        <dbReference type="Proteomes" id="UP000325933"/>
    </source>
</evidence>
<evidence type="ECO:0000259" key="3">
    <source>
        <dbReference type="PROSITE" id="PS51123"/>
    </source>
</evidence>
<dbReference type="InterPro" id="IPR036737">
    <property type="entry name" value="OmpA-like_sf"/>
</dbReference>
<dbReference type="Pfam" id="PF00691">
    <property type="entry name" value="OmpA"/>
    <property type="match status" value="1"/>
</dbReference>
<dbReference type="PANTHER" id="PTHR30329:SF21">
    <property type="entry name" value="LIPOPROTEIN YIAD-RELATED"/>
    <property type="match status" value="1"/>
</dbReference>
<dbReference type="InterPro" id="IPR006665">
    <property type="entry name" value="OmpA-like"/>
</dbReference>
<feature type="region of interest" description="Disordered" evidence="2">
    <location>
        <begin position="155"/>
        <end position="175"/>
    </location>
</feature>
<comment type="caution">
    <text evidence="5">The sequence shown here is derived from an EMBL/GenBank/DDBJ whole genome shotgun (WGS) entry which is preliminary data.</text>
</comment>
<name>A0A5J5I4Z6_9SPHN</name>
<dbReference type="EMBL" id="VYQB01000004">
    <property type="protein sequence ID" value="KAA9018763.1"/>
    <property type="molecule type" value="Genomic_DNA"/>
</dbReference>
<accession>A0A5J5I4Z6</accession>
<feature type="region of interest" description="Disordered" evidence="2">
    <location>
        <begin position="189"/>
        <end position="210"/>
    </location>
</feature>
<sequence length="210" mass="21484">MTRFAPAAILLSATLAACQPPADGNAINAADNAAHGVDANAADNGGEQPRSILRPDVVPEAMEAKVEPADALVSFGTSPMALDDAAKAALDTLLATPAIKEGGPVTLRGHSDSRGNDGDNKVASRIRAERVRDYLVAKGVDKGRISIVALGEARPAAPNATEDGKDDPEGRAKNRRVEVHVALPTIMVPPPVVANQADPAQASAQAGSKP</sequence>
<protein>
    <submittedName>
        <fullName evidence="5">OmpA family protein</fullName>
    </submittedName>
</protein>
<evidence type="ECO:0000313" key="7">
    <source>
        <dbReference type="Proteomes" id="UP000326364"/>
    </source>
</evidence>
<dbReference type="Proteomes" id="UP000325933">
    <property type="component" value="Unassembled WGS sequence"/>
</dbReference>
<evidence type="ECO:0000256" key="1">
    <source>
        <dbReference type="PROSITE-ProRule" id="PRU00473"/>
    </source>
</evidence>
<dbReference type="PROSITE" id="PS51123">
    <property type="entry name" value="OMPA_2"/>
    <property type="match status" value="1"/>
</dbReference>
<organism evidence="5 6">
    <name type="scientific">Sphingobium limneticum</name>
    <dbReference type="NCBI Taxonomy" id="1007511"/>
    <lineage>
        <taxon>Bacteria</taxon>
        <taxon>Pseudomonadati</taxon>
        <taxon>Pseudomonadota</taxon>
        <taxon>Alphaproteobacteria</taxon>
        <taxon>Sphingomonadales</taxon>
        <taxon>Sphingomonadaceae</taxon>
        <taxon>Sphingobium</taxon>
    </lineage>
</organism>